<feature type="binding site" evidence="8">
    <location>
        <position position="381"/>
    </location>
    <ligand>
        <name>Mg(2+)</name>
        <dbReference type="ChEBI" id="CHEBI:18420"/>
    </ligand>
</feature>
<keyword evidence="6 8" id="KW-0067">ATP-binding</keyword>
<evidence type="ECO:0000256" key="4">
    <source>
        <dbReference type="ARBA" id="ARBA00022741"/>
    </source>
</evidence>
<reference evidence="10 11" key="1">
    <citation type="submission" date="2016-03" db="EMBL/GenBank/DDBJ databases">
        <title>Speciation and ecological success in dimly lit waters: horizontal gene transfer in a green sulfur bacteria bloom unveiled by metagenomic assembly.</title>
        <authorList>
            <person name="Llorens-Mares T."/>
            <person name="Liu Z."/>
            <person name="Allen L.Z."/>
            <person name="Rusch D.B."/>
            <person name="Craig M.T."/>
            <person name="Dupont C.L."/>
            <person name="Bryant D.A."/>
            <person name="Casamayor E.O."/>
        </authorList>
    </citation>
    <scope>NUCLEOTIDE SEQUENCE [LARGE SCALE GENOMIC DNA]</scope>
    <source>
        <strain evidence="10">CIII</strain>
    </source>
</reference>
<dbReference type="GO" id="GO:0006083">
    <property type="term" value="P:acetate metabolic process"/>
    <property type="evidence" value="ECO:0007669"/>
    <property type="project" value="TreeGrafter"/>
</dbReference>
<organism evidence="10 11">
    <name type="scientific">Pelodictyon luteolum</name>
    <dbReference type="NCBI Taxonomy" id="1100"/>
    <lineage>
        <taxon>Bacteria</taxon>
        <taxon>Pseudomonadati</taxon>
        <taxon>Chlorobiota</taxon>
        <taxon>Chlorobiia</taxon>
        <taxon>Chlorobiales</taxon>
        <taxon>Chlorobiaceae</taxon>
        <taxon>Chlorobium/Pelodictyon group</taxon>
        <taxon>Pelodictyon</taxon>
    </lineage>
</organism>
<dbReference type="Pfam" id="PF00871">
    <property type="entry name" value="Acetate_kinase"/>
    <property type="match status" value="1"/>
</dbReference>
<evidence type="ECO:0000256" key="7">
    <source>
        <dbReference type="ARBA" id="ARBA00022842"/>
    </source>
</evidence>
<gene>
    <name evidence="8" type="primary">ackA</name>
    <name evidence="10" type="ORF">A3K90_07330</name>
</gene>
<feature type="binding site" evidence="8">
    <location>
        <position position="19"/>
    </location>
    <ligand>
        <name>ATP</name>
        <dbReference type="ChEBI" id="CHEBI:30616"/>
    </ligand>
</feature>
<dbReference type="GO" id="GO:0006085">
    <property type="term" value="P:acetyl-CoA biosynthetic process"/>
    <property type="evidence" value="ECO:0007669"/>
    <property type="project" value="UniProtKB-UniRule"/>
</dbReference>
<evidence type="ECO:0000256" key="2">
    <source>
        <dbReference type="ARBA" id="ARBA00022679"/>
    </source>
</evidence>
<evidence type="ECO:0000256" key="5">
    <source>
        <dbReference type="ARBA" id="ARBA00022777"/>
    </source>
</evidence>
<keyword evidence="7 8" id="KW-0460">Magnesium</keyword>
<evidence type="ECO:0000256" key="3">
    <source>
        <dbReference type="ARBA" id="ARBA00022723"/>
    </source>
</evidence>
<feature type="site" description="Transition state stabilizer" evidence="8">
    <location>
        <position position="241"/>
    </location>
</feature>
<comment type="caution">
    <text evidence="10">The sequence shown here is derived from an EMBL/GenBank/DDBJ whole genome shotgun (WGS) entry which is preliminary data.</text>
</comment>
<dbReference type="GO" id="GO:0005829">
    <property type="term" value="C:cytosol"/>
    <property type="evidence" value="ECO:0007669"/>
    <property type="project" value="TreeGrafter"/>
</dbReference>
<dbReference type="PANTHER" id="PTHR21060:SF21">
    <property type="entry name" value="ACETATE KINASE"/>
    <property type="match status" value="1"/>
</dbReference>
<feature type="active site" description="Proton donor/acceptor" evidence="8">
    <location>
        <position position="149"/>
    </location>
</feature>
<evidence type="ECO:0000256" key="1">
    <source>
        <dbReference type="ARBA" id="ARBA00022490"/>
    </source>
</evidence>
<comment type="cofactor">
    <cofactor evidence="8">
        <name>Mg(2+)</name>
        <dbReference type="ChEBI" id="CHEBI:18420"/>
    </cofactor>
    <cofactor evidence="8">
        <name>Mn(2+)</name>
        <dbReference type="ChEBI" id="CHEBI:29035"/>
    </cofactor>
    <text evidence="8">Mg(2+). Can also accept Mn(2+).</text>
</comment>
<keyword evidence="3 8" id="KW-0479">Metal-binding</keyword>
<dbReference type="PIRSF" id="PIRSF000722">
    <property type="entry name" value="Acetate_prop_kin"/>
    <property type="match status" value="1"/>
</dbReference>
<dbReference type="InterPro" id="IPR000890">
    <property type="entry name" value="Aliphatic_acid_kin_short-chain"/>
</dbReference>
<evidence type="ECO:0000313" key="10">
    <source>
        <dbReference type="EMBL" id="KZK74022.1"/>
    </source>
</evidence>
<feature type="binding site" evidence="8">
    <location>
        <position position="92"/>
    </location>
    <ligand>
        <name>substrate</name>
    </ligand>
</feature>
<keyword evidence="1 8" id="KW-0963">Cytoplasm</keyword>
<dbReference type="GO" id="GO:0005524">
    <property type="term" value="F:ATP binding"/>
    <property type="evidence" value="ECO:0007669"/>
    <property type="project" value="UniProtKB-KW"/>
</dbReference>
<comment type="function">
    <text evidence="8">Catalyzes the formation of acetyl phosphate from acetate and ATP. Can also catalyze the reverse reaction.</text>
</comment>
<dbReference type="InterPro" id="IPR004372">
    <property type="entry name" value="Ac/propionate_kinase"/>
</dbReference>
<dbReference type="PRINTS" id="PR00471">
    <property type="entry name" value="ACETATEKNASE"/>
</dbReference>
<feature type="binding site" evidence="8">
    <location>
        <begin position="330"/>
        <end position="334"/>
    </location>
    <ligand>
        <name>ATP</name>
        <dbReference type="ChEBI" id="CHEBI:30616"/>
    </ligand>
</feature>
<name>A0A165LGT5_PELLU</name>
<feature type="binding site" evidence="8">
    <location>
        <begin position="283"/>
        <end position="285"/>
    </location>
    <ligand>
        <name>ATP</name>
        <dbReference type="ChEBI" id="CHEBI:30616"/>
    </ligand>
</feature>
<keyword evidence="5 8" id="KW-0418">Kinase</keyword>
<dbReference type="NCBIfam" id="TIGR00016">
    <property type="entry name" value="ackA"/>
    <property type="match status" value="1"/>
</dbReference>
<dbReference type="SUPFAM" id="SSF53067">
    <property type="entry name" value="Actin-like ATPase domain"/>
    <property type="match status" value="2"/>
</dbReference>
<evidence type="ECO:0000256" key="6">
    <source>
        <dbReference type="ARBA" id="ARBA00022840"/>
    </source>
</evidence>
<dbReference type="InterPro" id="IPR043129">
    <property type="entry name" value="ATPase_NBD"/>
</dbReference>
<dbReference type="HAMAP" id="MF_00020">
    <property type="entry name" value="Acetate_kinase"/>
    <property type="match status" value="1"/>
</dbReference>
<evidence type="ECO:0000256" key="8">
    <source>
        <dbReference type="HAMAP-Rule" id="MF_00020"/>
    </source>
</evidence>
<sequence length="396" mass="42467">MKNFPVNILVFNAGSSSIKFALYASGAPLQSIYAGALTRIGSSGGTFKVRRIGVPSPEGEPGGATSHEEAFRRIFSWILSSDAPRPDVIGHRLVHGGPLYADPALVTPELLADIDRLVPYAPEHLPPALKGVALAAELMAGVPQVACFDTAFHRFMPEVARMYALPEPVRRQGVQRYGFHGLSYQYLLGELRRMGERSAEQGRIVLAHLGHGASMAAVKDAKSVETTMGFSPAGGLVMSTRTGDLDPGVMLFLLEEAGMSPGEVKDLVNRRSGLLGVSAASDDMRDLLELESSVPEARLAVDLFCYQARKHLGSLVAVLGGLDLLVFTGGIGEHAPVIRSRICSGLGCMGIVLDERRNRENDAVISADTAGALIRVMQTDEEQMIAREALRLAILR</sequence>
<comment type="catalytic activity">
    <reaction evidence="8">
        <text>acetate + ATP = acetyl phosphate + ADP</text>
        <dbReference type="Rhea" id="RHEA:11352"/>
        <dbReference type="ChEBI" id="CHEBI:22191"/>
        <dbReference type="ChEBI" id="CHEBI:30089"/>
        <dbReference type="ChEBI" id="CHEBI:30616"/>
        <dbReference type="ChEBI" id="CHEBI:456216"/>
        <dbReference type="EC" id="2.7.2.1"/>
    </reaction>
</comment>
<accession>A0A165LGT5</accession>
<comment type="subcellular location">
    <subcellularLocation>
        <location evidence="8">Cytoplasm</location>
    </subcellularLocation>
</comment>
<dbReference type="AlphaFoldDB" id="A0A165LGT5"/>
<dbReference type="EC" id="2.7.2.1" evidence="8"/>
<dbReference type="PANTHER" id="PTHR21060">
    <property type="entry name" value="ACETATE KINASE"/>
    <property type="match status" value="1"/>
</dbReference>
<dbReference type="GO" id="GO:0008776">
    <property type="term" value="F:acetate kinase activity"/>
    <property type="evidence" value="ECO:0007669"/>
    <property type="project" value="UniProtKB-UniRule"/>
</dbReference>
<dbReference type="RefSeq" id="WP_303681842.1">
    <property type="nucleotide sequence ID" value="NZ_LVWG01000032.1"/>
</dbReference>
<feature type="binding site" evidence="8">
    <location>
        <begin position="208"/>
        <end position="212"/>
    </location>
    <ligand>
        <name>ATP</name>
        <dbReference type="ChEBI" id="CHEBI:30616"/>
    </ligand>
</feature>
<dbReference type="Gene3D" id="3.30.420.40">
    <property type="match status" value="2"/>
</dbReference>
<proteinExistence type="inferred from homology"/>
<protein>
    <recommendedName>
        <fullName evidence="8">Acetate kinase</fullName>
        <ecNumber evidence="8">2.7.2.1</ecNumber>
    </recommendedName>
    <alternativeName>
        <fullName evidence="8">Acetokinase</fullName>
    </alternativeName>
</protein>
<dbReference type="Proteomes" id="UP000076481">
    <property type="component" value="Unassembled WGS sequence"/>
</dbReference>
<feature type="site" description="Transition state stabilizer" evidence="8">
    <location>
        <position position="180"/>
    </location>
</feature>
<dbReference type="EMBL" id="LVWG01000032">
    <property type="protein sequence ID" value="KZK74022.1"/>
    <property type="molecule type" value="Genomic_DNA"/>
</dbReference>
<comment type="similarity">
    <text evidence="8 9">Belongs to the acetokinase family.</text>
</comment>
<comment type="subunit">
    <text evidence="8">Homodimer.</text>
</comment>
<dbReference type="UniPathway" id="UPA00340">
    <property type="reaction ID" value="UER00458"/>
</dbReference>
<dbReference type="GO" id="GO:0000287">
    <property type="term" value="F:magnesium ion binding"/>
    <property type="evidence" value="ECO:0007669"/>
    <property type="project" value="UniProtKB-UniRule"/>
</dbReference>
<evidence type="ECO:0000313" key="11">
    <source>
        <dbReference type="Proteomes" id="UP000076481"/>
    </source>
</evidence>
<keyword evidence="4 8" id="KW-0547">Nucleotide-binding</keyword>
<feature type="binding site" evidence="8">
    <location>
        <position position="12"/>
    </location>
    <ligand>
        <name>Mg(2+)</name>
        <dbReference type="ChEBI" id="CHEBI:18420"/>
    </ligand>
</feature>
<evidence type="ECO:0000256" key="9">
    <source>
        <dbReference type="RuleBase" id="RU003835"/>
    </source>
</evidence>
<keyword evidence="2 8" id="KW-0808">Transferase</keyword>
<comment type="pathway">
    <text evidence="8">Metabolic intermediate biosynthesis; acetyl-CoA biosynthesis; acetyl-CoA from acetate: step 1/2.</text>
</comment>